<gene>
    <name evidence="2" type="ORF">THSYN_18980</name>
</gene>
<sequence length="109" mass="11971">MLDQDTISSAIDRLVAAASSPLRVILFGSYGRGTADPGSDLDLMVIEREVPDRGAEYMRLMDALGSLEPGVGVDLLIYPLSEFERRSQVPGTLLFRARQEGRVLHDSLH</sequence>
<evidence type="ECO:0000313" key="2">
    <source>
        <dbReference type="EMBL" id="AUB82816.1"/>
    </source>
</evidence>
<evidence type="ECO:0000313" key="3">
    <source>
        <dbReference type="Proteomes" id="UP000232638"/>
    </source>
</evidence>
<proteinExistence type="predicted"/>
<feature type="domain" description="Polymerase nucleotidyl transferase" evidence="1">
    <location>
        <begin position="21"/>
        <end position="85"/>
    </location>
</feature>
<dbReference type="Proteomes" id="UP000232638">
    <property type="component" value="Chromosome"/>
</dbReference>
<dbReference type="GO" id="GO:0016779">
    <property type="term" value="F:nucleotidyltransferase activity"/>
    <property type="evidence" value="ECO:0007669"/>
    <property type="project" value="InterPro"/>
</dbReference>
<dbReference type="InterPro" id="IPR002934">
    <property type="entry name" value="Polymerase_NTP_transf_dom"/>
</dbReference>
<name>A0A2K8UB58_9GAMM</name>
<dbReference type="OrthoDB" id="9809668at2"/>
<dbReference type="Pfam" id="PF01909">
    <property type="entry name" value="NTP_transf_2"/>
    <property type="match status" value="1"/>
</dbReference>
<evidence type="ECO:0000259" key="1">
    <source>
        <dbReference type="Pfam" id="PF01909"/>
    </source>
</evidence>
<organism evidence="2 3">
    <name type="scientific">Candidatus Thiodictyon syntrophicum</name>
    <dbReference type="NCBI Taxonomy" id="1166950"/>
    <lineage>
        <taxon>Bacteria</taxon>
        <taxon>Pseudomonadati</taxon>
        <taxon>Pseudomonadota</taxon>
        <taxon>Gammaproteobacteria</taxon>
        <taxon>Chromatiales</taxon>
        <taxon>Chromatiaceae</taxon>
        <taxon>Thiodictyon</taxon>
    </lineage>
</organism>
<accession>A0A2K8UB58</accession>
<reference evidence="2 3" key="1">
    <citation type="submission" date="2017-03" db="EMBL/GenBank/DDBJ databases">
        <title>Complete genome sequence of Candidatus 'Thiodictyon syntrophicum' sp. nov. strain Cad16T, a photolithoautotroph purple sulfur bacterium isolated from an alpine meromictic lake.</title>
        <authorList>
            <person name="Luedin S.M."/>
            <person name="Pothier J.F."/>
            <person name="Danza F."/>
            <person name="Storelli N."/>
            <person name="Wittwer M."/>
            <person name="Tonolla M."/>
        </authorList>
    </citation>
    <scope>NUCLEOTIDE SEQUENCE [LARGE SCALE GENOMIC DNA]</scope>
    <source>
        <strain evidence="2 3">Cad16T</strain>
    </source>
</reference>
<protein>
    <submittedName>
        <fullName evidence="2">DNA polymerase subunit beta</fullName>
    </submittedName>
</protein>
<dbReference type="AlphaFoldDB" id="A0A2K8UB58"/>
<dbReference type="EMBL" id="CP020370">
    <property type="protein sequence ID" value="AUB82816.1"/>
    <property type="molecule type" value="Genomic_DNA"/>
</dbReference>
<dbReference type="SUPFAM" id="SSF81301">
    <property type="entry name" value="Nucleotidyltransferase"/>
    <property type="match status" value="1"/>
</dbReference>
<dbReference type="RefSeq" id="WP_100920522.1">
    <property type="nucleotide sequence ID" value="NZ_CP020370.1"/>
</dbReference>
<keyword evidence="3" id="KW-1185">Reference proteome</keyword>
<dbReference type="CDD" id="cd05403">
    <property type="entry name" value="NT_KNTase_like"/>
    <property type="match status" value="1"/>
</dbReference>
<dbReference type="InterPro" id="IPR043519">
    <property type="entry name" value="NT_sf"/>
</dbReference>
<dbReference type="Gene3D" id="3.30.460.10">
    <property type="entry name" value="Beta Polymerase, domain 2"/>
    <property type="match status" value="1"/>
</dbReference>
<dbReference type="KEGG" id="tsy:THSYN_18980"/>